<dbReference type="EMBL" id="FOVD01000011">
    <property type="protein sequence ID" value="SFN92153.1"/>
    <property type="molecule type" value="Genomic_DNA"/>
</dbReference>
<dbReference type="RefSeq" id="WP_090027613.1">
    <property type="nucleotide sequence ID" value="NZ_FOVD01000011.1"/>
</dbReference>
<protein>
    <submittedName>
        <fullName evidence="1">Uncharacterized protein</fullName>
    </submittedName>
</protein>
<evidence type="ECO:0000313" key="2">
    <source>
        <dbReference type="Proteomes" id="UP000198769"/>
    </source>
</evidence>
<dbReference type="OrthoDB" id="1264293at2"/>
<organism evidence="1 2">
    <name type="scientific">Chryseobacterium oleae</name>
    <dbReference type="NCBI Taxonomy" id="491207"/>
    <lineage>
        <taxon>Bacteria</taxon>
        <taxon>Pseudomonadati</taxon>
        <taxon>Bacteroidota</taxon>
        <taxon>Flavobacteriia</taxon>
        <taxon>Flavobacteriales</taxon>
        <taxon>Weeksellaceae</taxon>
        <taxon>Chryseobacterium group</taxon>
        <taxon>Chryseobacterium</taxon>
    </lineage>
</organism>
<dbReference type="AlphaFoldDB" id="A0A1I5CZ06"/>
<name>A0A1I5CZ06_CHROL</name>
<gene>
    <name evidence="1" type="ORF">SAMN05421594_4719</name>
</gene>
<dbReference type="Proteomes" id="UP000198769">
    <property type="component" value="Unassembled WGS sequence"/>
</dbReference>
<proteinExistence type="predicted"/>
<sequence length="146" mass="17384">MKSTNEIAKMLLEELLKNINNINNFKNSNYYNEILGDTSFLLAGLLHTMIKKEPQIDQKVWIDDSLITNINQVDNIISIEGIMIWGENGTTEQWVDPFYFTINLNNDSAYKFFFKDLYLSELSYDDFKENRNYYSDKVKNWKYEFN</sequence>
<accession>A0A1I5CZ06</accession>
<keyword evidence="2" id="KW-1185">Reference proteome</keyword>
<evidence type="ECO:0000313" key="1">
    <source>
        <dbReference type="EMBL" id="SFN92153.1"/>
    </source>
</evidence>
<reference evidence="2" key="1">
    <citation type="submission" date="2016-10" db="EMBL/GenBank/DDBJ databases">
        <authorList>
            <person name="Varghese N."/>
            <person name="Submissions S."/>
        </authorList>
    </citation>
    <scope>NUCLEOTIDE SEQUENCE [LARGE SCALE GENOMIC DNA]</scope>
    <source>
        <strain evidence="2">DSM 25575</strain>
    </source>
</reference>